<gene>
    <name evidence="2" type="ORF">EYF80_056395</name>
</gene>
<feature type="compositionally biased region" description="Basic and acidic residues" evidence="1">
    <location>
        <begin position="15"/>
        <end position="26"/>
    </location>
</feature>
<accession>A0A4Z2EXU9</accession>
<proteinExistence type="predicted"/>
<comment type="caution">
    <text evidence="2">The sequence shown here is derived from an EMBL/GenBank/DDBJ whole genome shotgun (WGS) entry which is preliminary data.</text>
</comment>
<protein>
    <submittedName>
        <fullName evidence="2">Uncharacterized protein</fullName>
    </submittedName>
</protein>
<dbReference type="Proteomes" id="UP000314294">
    <property type="component" value="Unassembled WGS sequence"/>
</dbReference>
<name>A0A4Z2EXU9_9TELE</name>
<evidence type="ECO:0000313" key="2">
    <source>
        <dbReference type="EMBL" id="TNN33440.1"/>
    </source>
</evidence>
<reference evidence="2 3" key="1">
    <citation type="submission" date="2019-03" db="EMBL/GenBank/DDBJ databases">
        <title>First draft genome of Liparis tanakae, snailfish: a comprehensive survey of snailfish specific genes.</title>
        <authorList>
            <person name="Kim W."/>
            <person name="Song I."/>
            <person name="Jeong J.-H."/>
            <person name="Kim D."/>
            <person name="Kim S."/>
            <person name="Ryu S."/>
            <person name="Song J.Y."/>
            <person name="Lee S.K."/>
        </authorList>
    </citation>
    <scope>NUCLEOTIDE SEQUENCE [LARGE SCALE GENOMIC DNA]</scope>
    <source>
        <tissue evidence="2">Muscle</tissue>
    </source>
</reference>
<dbReference type="EMBL" id="SRLO01002243">
    <property type="protein sequence ID" value="TNN33440.1"/>
    <property type="molecule type" value="Genomic_DNA"/>
</dbReference>
<dbReference type="AlphaFoldDB" id="A0A4Z2EXU9"/>
<feature type="region of interest" description="Disordered" evidence="1">
    <location>
        <begin position="1"/>
        <end position="28"/>
    </location>
</feature>
<evidence type="ECO:0000313" key="3">
    <source>
        <dbReference type="Proteomes" id="UP000314294"/>
    </source>
</evidence>
<evidence type="ECO:0000256" key="1">
    <source>
        <dbReference type="SAM" id="MobiDB-lite"/>
    </source>
</evidence>
<keyword evidence="3" id="KW-1185">Reference proteome</keyword>
<organism evidence="2 3">
    <name type="scientific">Liparis tanakae</name>
    <name type="common">Tanaka's snailfish</name>
    <dbReference type="NCBI Taxonomy" id="230148"/>
    <lineage>
        <taxon>Eukaryota</taxon>
        <taxon>Metazoa</taxon>
        <taxon>Chordata</taxon>
        <taxon>Craniata</taxon>
        <taxon>Vertebrata</taxon>
        <taxon>Euteleostomi</taxon>
        <taxon>Actinopterygii</taxon>
        <taxon>Neopterygii</taxon>
        <taxon>Teleostei</taxon>
        <taxon>Neoteleostei</taxon>
        <taxon>Acanthomorphata</taxon>
        <taxon>Eupercaria</taxon>
        <taxon>Perciformes</taxon>
        <taxon>Cottioidei</taxon>
        <taxon>Cottales</taxon>
        <taxon>Liparidae</taxon>
        <taxon>Liparis</taxon>
    </lineage>
</organism>
<sequence length="103" mass="11782">MFGTPSGGAMTAPHLQHEVRRTEETRTTSMENCCHLAATMQRHSLLKTDLEELTFSSRMLRRAFSSSRDRSTESIWLASSWTLCINTSTRQHVNTSTRQHVRT</sequence>